<sequence>MLIKTAIAAVPLEDWYAPAKVLESGSDATLSKLINPLVYNILIISGVMAFIVIILAGFNYITASGDKGKLEQSQNMLNYGILGLILIVTAFLITRVMGAVIGFKFF</sequence>
<feature type="transmembrane region" description="Helical" evidence="1">
    <location>
        <begin position="37"/>
        <end position="58"/>
    </location>
</feature>
<proteinExistence type="predicted"/>
<feature type="transmembrane region" description="Helical" evidence="1">
    <location>
        <begin position="79"/>
        <end position="103"/>
    </location>
</feature>
<dbReference type="Pfam" id="PF18895">
    <property type="entry name" value="T4SS_pilin"/>
    <property type="match status" value="1"/>
</dbReference>
<keyword evidence="1" id="KW-1133">Transmembrane helix</keyword>
<accession>A0A0G1M4Y6</accession>
<dbReference type="EMBL" id="LCIY01000016">
    <property type="protein sequence ID" value="KKT66999.1"/>
    <property type="molecule type" value="Genomic_DNA"/>
</dbReference>
<name>A0A0G1M4Y6_9BACT</name>
<dbReference type="AlphaFoldDB" id="A0A0G1M4Y6"/>
<comment type="caution">
    <text evidence="2">The sequence shown here is derived from an EMBL/GenBank/DDBJ whole genome shotgun (WGS) entry which is preliminary data.</text>
</comment>
<keyword evidence="1" id="KW-0812">Transmembrane</keyword>
<organism evidence="2 3">
    <name type="scientific">Candidatus Woesebacteria bacterium GW2011_GWA2_44_33</name>
    <dbReference type="NCBI Taxonomy" id="1618564"/>
    <lineage>
        <taxon>Bacteria</taxon>
        <taxon>Candidatus Woeseibacteriota</taxon>
    </lineage>
</organism>
<evidence type="ECO:0000313" key="3">
    <source>
        <dbReference type="Proteomes" id="UP000034826"/>
    </source>
</evidence>
<reference evidence="2 3" key="1">
    <citation type="journal article" date="2015" name="Nature">
        <title>rRNA introns, odd ribosomes, and small enigmatic genomes across a large radiation of phyla.</title>
        <authorList>
            <person name="Brown C.T."/>
            <person name="Hug L.A."/>
            <person name="Thomas B.C."/>
            <person name="Sharon I."/>
            <person name="Castelle C.J."/>
            <person name="Singh A."/>
            <person name="Wilkins M.J."/>
            <person name="Williams K.H."/>
            <person name="Banfield J.F."/>
        </authorList>
    </citation>
    <scope>NUCLEOTIDE SEQUENCE [LARGE SCALE GENOMIC DNA]</scope>
</reference>
<evidence type="ECO:0000313" key="2">
    <source>
        <dbReference type="EMBL" id="KKT66999.1"/>
    </source>
</evidence>
<dbReference type="Proteomes" id="UP000034826">
    <property type="component" value="Unassembled WGS sequence"/>
</dbReference>
<evidence type="ECO:0000256" key="1">
    <source>
        <dbReference type="SAM" id="Phobius"/>
    </source>
</evidence>
<dbReference type="InterPro" id="IPR043993">
    <property type="entry name" value="T4SS_pilin"/>
</dbReference>
<keyword evidence="1" id="KW-0472">Membrane</keyword>
<gene>
    <name evidence="2" type="ORF">UW60_C0016G0018</name>
</gene>
<protein>
    <submittedName>
        <fullName evidence="2">Uncharacterized protein</fullName>
    </submittedName>
</protein>